<feature type="domain" description="Poly A polymerase head" evidence="10">
    <location>
        <begin position="23"/>
        <end position="143"/>
    </location>
</feature>
<dbReference type="CDD" id="cd05398">
    <property type="entry name" value="NT_ClassII-CCAase"/>
    <property type="match status" value="1"/>
</dbReference>
<dbReference type="Gene3D" id="1.10.246.80">
    <property type="match status" value="1"/>
</dbReference>
<keyword evidence="2 9" id="KW-0808">Transferase</keyword>
<evidence type="ECO:0000313" key="14">
    <source>
        <dbReference type="Proteomes" id="UP000641588"/>
    </source>
</evidence>
<evidence type="ECO:0000256" key="3">
    <source>
        <dbReference type="ARBA" id="ARBA00022694"/>
    </source>
</evidence>
<keyword evidence="8 9" id="KW-0694">RNA-binding</keyword>
<dbReference type="AlphaFoldDB" id="A0A972K375"/>
<evidence type="ECO:0000256" key="2">
    <source>
        <dbReference type="ARBA" id="ARBA00022679"/>
    </source>
</evidence>
<protein>
    <submittedName>
        <fullName evidence="13">CCA tRNA nucleotidyltransferase</fullName>
        <ecNumber evidence="13">2.7.7.72</ecNumber>
    </submittedName>
</protein>
<dbReference type="GO" id="GO:0008033">
    <property type="term" value="P:tRNA processing"/>
    <property type="evidence" value="ECO:0007669"/>
    <property type="project" value="UniProtKB-KW"/>
</dbReference>
<evidence type="ECO:0000313" key="13">
    <source>
        <dbReference type="EMBL" id="NOU97521.1"/>
    </source>
</evidence>
<dbReference type="PANTHER" id="PTHR46173:SF1">
    <property type="entry name" value="CCA TRNA NUCLEOTIDYLTRANSFERASE 1, MITOCHONDRIAL"/>
    <property type="match status" value="1"/>
</dbReference>
<dbReference type="Pfam" id="PF01743">
    <property type="entry name" value="PolyA_pol"/>
    <property type="match status" value="1"/>
</dbReference>
<dbReference type="InterPro" id="IPR050264">
    <property type="entry name" value="Bact_CCA-adding_enz_type3_sf"/>
</dbReference>
<evidence type="ECO:0000256" key="5">
    <source>
        <dbReference type="ARBA" id="ARBA00022723"/>
    </source>
</evidence>
<dbReference type="Gene3D" id="3.30.460.10">
    <property type="entry name" value="Beta Polymerase, domain 2"/>
    <property type="match status" value="1"/>
</dbReference>
<keyword evidence="5" id="KW-0479">Metal-binding</keyword>
<dbReference type="Gene3D" id="1.10.3090.10">
    <property type="entry name" value="cca-adding enzyme, domain 2"/>
    <property type="match status" value="1"/>
</dbReference>
<accession>A0A972K375</accession>
<keyword evidence="7" id="KW-0460">Magnesium</keyword>
<dbReference type="Proteomes" id="UP000641588">
    <property type="component" value="Unassembled WGS sequence"/>
</dbReference>
<evidence type="ECO:0000259" key="12">
    <source>
        <dbReference type="Pfam" id="PF13735"/>
    </source>
</evidence>
<dbReference type="SUPFAM" id="SSF81891">
    <property type="entry name" value="Poly A polymerase C-terminal region-like"/>
    <property type="match status" value="1"/>
</dbReference>
<sequence length="433" mass="49307">MTQDLERKAKKVIRKLLEHGYEAYMVGGCVRDKQLNRPVKDYDIATAAKPEQVQQLFQRTIPTGLQHGTVSVRMDDCLFEVTTFRTESGYEDFRHPTEVQFIDSLYEDLRRRDFTMNAMALDIDGHLIDPFDGVNDMKKNLLRCVGDANERFQEDALRMLRCIRFASQYGLEIENQTWLALLKQAPLLEHIAMERVRMELERMIAEAAPAHAVQLLEGSRLLDYVKQSLRLADLNQEKLSGDWSTLNDPLLKWAYLYLSMGVSAAETEQELRALTFSKQQVEQVRQVIAAAHELSRQLALEPNEDGLQQAWKLTVISYGQESIVGLHQILQASPGVLTELGVADKWSKSLITCGLTWLKDMPVHSLEELDLGGRELLARLSKPAGPWVSKVLAHLLRETALKRLANESDLLLAEAERFYESIIQQESGAHEHK</sequence>
<feature type="domain" description="tRNA nucleotidyltransferase/poly(A) polymerase RNA and SrmB- binding" evidence="11">
    <location>
        <begin position="170"/>
        <end position="225"/>
    </location>
</feature>
<dbReference type="GO" id="GO:0004810">
    <property type="term" value="F:CCA tRNA nucleotidyltransferase activity"/>
    <property type="evidence" value="ECO:0007669"/>
    <property type="project" value="UniProtKB-EC"/>
</dbReference>
<comment type="similarity">
    <text evidence="9">Belongs to the tRNA nucleotidyltransferase/poly(A) polymerase family.</text>
</comment>
<comment type="cofactor">
    <cofactor evidence="1">
        <name>Mg(2+)</name>
        <dbReference type="ChEBI" id="CHEBI:18420"/>
    </cofactor>
</comment>
<proteinExistence type="inferred from homology"/>
<dbReference type="GO" id="GO:0046872">
    <property type="term" value="F:metal ion binding"/>
    <property type="evidence" value="ECO:0007669"/>
    <property type="project" value="UniProtKB-KW"/>
</dbReference>
<keyword evidence="6" id="KW-0547">Nucleotide-binding</keyword>
<dbReference type="PANTHER" id="PTHR46173">
    <property type="entry name" value="CCA TRNA NUCLEOTIDYLTRANSFERASE 1, MITOCHONDRIAL"/>
    <property type="match status" value="1"/>
</dbReference>
<organism evidence="13 14">
    <name type="scientific">Paenibacillus foliorum</name>
    <dbReference type="NCBI Taxonomy" id="2654974"/>
    <lineage>
        <taxon>Bacteria</taxon>
        <taxon>Bacillati</taxon>
        <taxon>Bacillota</taxon>
        <taxon>Bacilli</taxon>
        <taxon>Bacillales</taxon>
        <taxon>Paenibacillaceae</taxon>
        <taxon>Paenibacillus</taxon>
    </lineage>
</organism>
<feature type="domain" description="CCA-adding enzyme C-terminal" evidence="12">
    <location>
        <begin position="251"/>
        <end position="414"/>
    </location>
</feature>
<evidence type="ECO:0000256" key="7">
    <source>
        <dbReference type="ARBA" id="ARBA00022842"/>
    </source>
</evidence>
<reference evidence="13" key="1">
    <citation type="submission" date="2019-10" db="EMBL/GenBank/DDBJ databases">
        <title>Description of Paenibacillus glebae sp. nov.</title>
        <authorList>
            <person name="Carlier A."/>
            <person name="Qi S."/>
        </authorList>
    </citation>
    <scope>NUCLEOTIDE SEQUENCE</scope>
    <source>
        <strain evidence="13">LMG 31456</strain>
    </source>
</reference>
<keyword evidence="14" id="KW-1185">Reference proteome</keyword>
<comment type="caution">
    <text evidence="13">The sequence shown here is derived from an EMBL/GenBank/DDBJ whole genome shotgun (WGS) entry which is preliminary data.</text>
</comment>
<evidence type="ECO:0000259" key="10">
    <source>
        <dbReference type="Pfam" id="PF01743"/>
    </source>
</evidence>
<keyword evidence="4 13" id="KW-0548">Nucleotidyltransferase</keyword>
<evidence type="ECO:0000256" key="1">
    <source>
        <dbReference type="ARBA" id="ARBA00001946"/>
    </source>
</evidence>
<dbReference type="EMBL" id="WHOD01000119">
    <property type="protein sequence ID" value="NOU97521.1"/>
    <property type="molecule type" value="Genomic_DNA"/>
</dbReference>
<dbReference type="NCBIfam" id="NF009814">
    <property type="entry name" value="PRK13299.1"/>
    <property type="match status" value="1"/>
</dbReference>
<keyword evidence="3" id="KW-0819">tRNA processing</keyword>
<dbReference type="InterPro" id="IPR002646">
    <property type="entry name" value="PolA_pol_head_dom"/>
</dbReference>
<dbReference type="RefSeq" id="WP_171655781.1">
    <property type="nucleotide sequence ID" value="NZ_WHOD01000119.1"/>
</dbReference>
<dbReference type="GO" id="GO:0000166">
    <property type="term" value="F:nucleotide binding"/>
    <property type="evidence" value="ECO:0007669"/>
    <property type="project" value="UniProtKB-KW"/>
</dbReference>
<evidence type="ECO:0000256" key="4">
    <source>
        <dbReference type="ARBA" id="ARBA00022695"/>
    </source>
</evidence>
<name>A0A972K375_9BACL</name>
<dbReference type="SUPFAM" id="SSF81301">
    <property type="entry name" value="Nucleotidyltransferase"/>
    <property type="match status" value="1"/>
</dbReference>
<dbReference type="Pfam" id="PF13735">
    <property type="entry name" value="tRNA_NucTran2_2"/>
    <property type="match status" value="1"/>
</dbReference>
<evidence type="ECO:0000256" key="6">
    <source>
        <dbReference type="ARBA" id="ARBA00022741"/>
    </source>
</evidence>
<evidence type="ECO:0000256" key="9">
    <source>
        <dbReference type="RuleBase" id="RU003953"/>
    </source>
</evidence>
<evidence type="ECO:0000259" key="11">
    <source>
        <dbReference type="Pfam" id="PF12627"/>
    </source>
</evidence>
<gene>
    <name evidence="13" type="ORF">GC093_30490</name>
</gene>
<dbReference type="EC" id="2.7.7.72" evidence="13"/>
<dbReference type="GO" id="GO:0000049">
    <property type="term" value="F:tRNA binding"/>
    <property type="evidence" value="ECO:0007669"/>
    <property type="project" value="TreeGrafter"/>
</dbReference>
<evidence type="ECO:0000256" key="8">
    <source>
        <dbReference type="ARBA" id="ARBA00022884"/>
    </source>
</evidence>
<dbReference type="Pfam" id="PF12627">
    <property type="entry name" value="PolyA_pol_RNAbd"/>
    <property type="match status" value="1"/>
</dbReference>
<dbReference type="InterPro" id="IPR043519">
    <property type="entry name" value="NT_sf"/>
</dbReference>
<dbReference type="InterPro" id="IPR032828">
    <property type="entry name" value="PolyA_RNA-bd"/>
</dbReference>
<dbReference type="InterPro" id="IPR032810">
    <property type="entry name" value="CCA-adding_enz_C"/>
</dbReference>